<feature type="compositionally biased region" description="Low complexity" evidence="1">
    <location>
        <begin position="491"/>
        <end position="501"/>
    </location>
</feature>
<name>A0A4Q7YZF3_9BACT</name>
<dbReference type="SUPFAM" id="SSF82171">
    <property type="entry name" value="DPP6 N-terminal domain-like"/>
    <property type="match status" value="1"/>
</dbReference>
<dbReference type="Proteomes" id="UP000292958">
    <property type="component" value="Unassembled WGS sequence"/>
</dbReference>
<dbReference type="AlphaFoldDB" id="A0A4Q7YZF3"/>
<evidence type="ECO:0000256" key="1">
    <source>
        <dbReference type="SAM" id="MobiDB-lite"/>
    </source>
</evidence>
<organism evidence="2 3">
    <name type="scientific">Edaphobacter modestus</name>
    <dbReference type="NCBI Taxonomy" id="388466"/>
    <lineage>
        <taxon>Bacteria</taxon>
        <taxon>Pseudomonadati</taxon>
        <taxon>Acidobacteriota</taxon>
        <taxon>Terriglobia</taxon>
        <taxon>Terriglobales</taxon>
        <taxon>Acidobacteriaceae</taxon>
        <taxon>Edaphobacter</taxon>
    </lineage>
</organism>
<accession>A0A4Q7YZF3</accession>
<proteinExistence type="predicted"/>
<reference evidence="2 3" key="1">
    <citation type="submission" date="2019-02" db="EMBL/GenBank/DDBJ databases">
        <title>Genomic Encyclopedia of Archaeal and Bacterial Type Strains, Phase II (KMG-II): from individual species to whole genera.</title>
        <authorList>
            <person name="Goeker M."/>
        </authorList>
    </citation>
    <scope>NUCLEOTIDE SEQUENCE [LARGE SCALE GENOMIC DNA]</scope>
    <source>
        <strain evidence="2 3">DSM 18101</strain>
    </source>
</reference>
<keyword evidence="3" id="KW-1185">Reference proteome</keyword>
<evidence type="ECO:0000313" key="2">
    <source>
        <dbReference type="EMBL" id="RZU42613.1"/>
    </source>
</evidence>
<evidence type="ECO:0000313" key="3">
    <source>
        <dbReference type="Proteomes" id="UP000292958"/>
    </source>
</evidence>
<comment type="caution">
    <text evidence="2">The sequence shown here is derived from an EMBL/GenBank/DDBJ whole genome shotgun (WGS) entry which is preliminary data.</text>
</comment>
<sequence>MPVPCIILASLRFRKTPSCVLLAVMLVFVTNCGLAKGPEPAKRIPLAPLGFQTPLTQFMLAGSSMLTVDFVDPHHLLLTYSAKRLLKRLPECPASDQDRVVEAVLVDVPSGRTLARTSWRTHDHGQYLWNLGRGRFLLRIRDTLSTFAPLVNLASGDTFRQRPFLRTDRRIGGVLLSPDADLMILETMDPPRPQSVAGDEAKGQETPVQIDFLRLVSLGGDEMDARHGGGLRSRVPGRIPANSAGYIAILDQGQQHWGFDFRSYGGKVKELASFDSTCRPSPMLVSRSEFIAFGCHLSHTPQIVAAFNMRGEAMWEQNMTESYISPMFSYAPGSGRFALSRILTRSSLVDSDSLAPELFDGQVVVVYQTDSGRQLLRIDASPIARAGQNFALAPDGLSLAVVRNEALEVYSLPPLTSKEREAVQMAEASAPPVDGDPALLLSSGAAASSSNEGDAPSSSASPSPAVQGGEAGASDSTVGPPAKPPELASDAGATEAPAATETGERKQETGAARTETSPAGDSPEQPRRPPTLYSPGESRDNTAPPQERPR</sequence>
<gene>
    <name evidence="2" type="ORF">BDD14_4204</name>
</gene>
<feature type="compositionally biased region" description="Low complexity" evidence="1">
    <location>
        <begin position="438"/>
        <end position="465"/>
    </location>
</feature>
<dbReference type="RefSeq" id="WP_130420548.1">
    <property type="nucleotide sequence ID" value="NZ_SHKW01000001.1"/>
</dbReference>
<dbReference type="EMBL" id="SHKW01000001">
    <property type="protein sequence ID" value="RZU42613.1"/>
    <property type="molecule type" value="Genomic_DNA"/>
</dbReference>
<protein>
    <submittedName>
        <fullName evidence="2">Uncharacterized protein</fullName>
    </submittedName>
</protein>
<dbReference type="OrthoDB" id="107519at2"/>
<feature type="region of interest" description="Disordered" evidence="1">
    <location>
        <begin position="422"/>
        <end position="550"/>
    </location>
</feature>